<accession>A0A7X7LYW7</accession>
<dbReference type="InterPro" id="IPR001123">
    <property type="entry name" value="LeuE-type"/>
</dbReference>
<feature type="transmembrane region" description="Helical" evidence="7">
    <location>
        <begin position="51"/>
        <end position="75"/>
    </location>
</feature>
<comment type="caution">
    <text evidence="8">The sequence shown here is derived from an EMBL/GenBank/DDBJ whole genome shotgun (WGS) entry which is preliminary data.</text>
</comment>
<reference evidence="8 9" key="1">
    <citation type="journal article" date="2020" name="Biotechnol. Biofuels">
        <title>New insights from the biogas microbiome by comprehensive genome-resolved metagenomics of nearly 1600 species originating from multiple anaerobic digesters.</title>
        <authorList>
            <person name="Campanaro S."/>
            <person name="Treu L."/>
            <person name="Rodriguez-R L.M."/>
            <person name="Kovalovszki A."/>
            <person name="Ziels R.M."/>
            <person name="Maus I."/>
            <person name="Zhu X."/>
            <person name="Kougias P.G."/>
            <person name="Basile A."/>
            <person name="Luo G."/>
            <person name="Schluter A."/>
            <person name="Konstantinidis K.T."/>
            <person name="Angelidaki I."/>
        </authorList>
    </citation>
    <scope>NUCLEOTIDE SEQUENCE [LARGE SCALE GENOMIC DNA]</scope>
    <source>
        <strain evidence="8">AS06rmzACSIP_256</strain>
    </source>
</reference>
<evidence type="ECO:0000313" key="8">
    <source>
        <dbReference type="EMBL" id="NLF55803.1"/>
    </source>
</evidence>
<feature type="transmembrane region" description="Helical" evidence="7">
    <location>
        <begin position="147"/>
        <end position="171"/>
    </location>
</feature>
<comment type="subcellular location">
    <subcellularLocation>
        <location evidence="1">Cell membrane</location>
        <topology evidence="1">Multi-pass membrane protein</topology>
    </subcellularLocation>
</comment>
<keyword evidence="5 7" id="KW-1133">Transmembrane helix</keyword>
<evidence type="ECO:0000256" key="5">
    <source>
        <dbReference type="ARBA" id="ARBA00022989"/>
    </source>
</evidence>
<sequence>MSWSMWLAFVMASTVIAVSPGPGAVLSVSNGLRHGYLAALRGIAGLETALLLQLGVVALGLGALLATSATAFLVVKLSGAAYLVWLGIVKWRAPAEGFEAEVGAAEGGRVRRRLFRQGLLVNLTNPKAIVFIAALVPQFVVPGRPQLPQFLVIALTMVVVDVAVMSCYALLAARFRPLLRDARAIRLQNRLFGGLFIGAGAMLAASSR</sequence>
<name>A0A7X7LYW7_9RHOO</name>
<dbReference type="PIRSF" id="PIRSF006324">
    <property type="entry name" value="LeuE"/>
    <property type="match status" value="1"/>
</dbReference>
<keyword evidence="3" id="KW-1003">Cell membrane</keyword>
<dbReference type="Pfam" id="PF01810">
    <property type="entry name" value="LysE"/>
    <property type="match status" value="1"/>
</dbReference>
<dbReference type="AlphaFoldDB" id="A0A7X7LYW7"/>
<dbReference type="NCBIfam" id="NF007812">
    <property type="entry name" value="PRK10520.1"/>
    <property type="match status" value="1"/>
</dbReference>
<dbReference type="GO" id="GO:0005886">
    <property type="term" value="C:plasma membrane"/>
    <property type="evidence" value="ECO:0007669"/>
    <property type="project" value="UniProtKB-SubCell"/>
</dbReference>
<protein>
    <submittedName>
        <fullName evidence="8">Homoserine/homoserine lactone efflux protein</fullName>
    </submittedName>
</protein>
<gene>
    <name evidence="8" type="primary">rhtB</name>
    <name evidence="8" type="ORF">GX576_15655</name>
</gene>
<dbReference type="GO" id="GO:0042970">
    <property type="term" value="F:homoserine transmembrane transporter activity"/>
    <property type="evidence" value="ECO:0007669"/>
    <property type="project" value="TreeGrafter"/>
</dbReference>
<keyword evidence="4 7" id="KW-0812">Transmembrane</keyword>
<organism evidence="8 9">
    <name type="scientific">Thauera phenolivorans</name>
    <dbReference type="NCBI Taxonomy" id="1792543"/>
    <lineage>
        <taxon>Bacteria</taxon>
        <taxon>Pseudomonadati</taxon>
        <taxon>Pseudomonadota</taxon>
        <taxon>Betaproteobacteria</taxon>
        <taxon>Rhodocyclales</taxon>
        <taxon>Zoogloeaceae</taxon>
        <taxon>Thauera</taxon>
    </lineage>
</organism>
<keyword evidence="6 7" id="KW-0472">Membrane</keyword>
<dbReference type="EMBL" id="JAAYYV010000452">
    <property type="protein sequence ID" value="NLF55803.1"/>
    <property type="molecule type" value="Genomic_DNA"/>
</dbReference>
<proteinExistence type="inferred from homology"/>
<evidence type="ECO:0000256" key="6">
    <source>
        <dbReference type="ARBA" id="ARBA00023136"/>
    </source>
</evidence>
<comment type="similarity">
    <text evidence="2">Belongs to the Rht family.</text>
</comment>
<dbReference type="RefSeq" id="WP_068804018.1">
    <property type="nucleotide sequence ID" value="NZ_MBFM01000001.1"/>
</dbReference>
<dbReference type="PANTHER" id="PTHR30086">
    <property type="entry name" value="ARGININE EXPORTER PROTEIN ARGO"/>
    <property type="match status" value="1"/>
</dbReference>
<dbReference type="Proteomes" id="UP000536534">
    <property type="component" value="Unassembled WGS sequence"/>
</dbReference>
<evidence type="ECO:0000313" key="9">
    <source>
        <dbReference type="Proteomes" id="UP000536534"/>
    </source>
</evidence>
<evidence type="ECO:0000256" key="3">
    <source>
        <dbReference type="ARBA" id="ARBA00022475"/>
    </source>
</evidence>
<dbReference type="OrthoDB" id="9804822at2"/>
<feature type="transmembrane region" description="Helical" evidence="7">
    <location>
        <begin position="191"/>
        <end position="207"/>
    </location>
</feature>
<evidence type="ECO:0000256" key="4">
    <source>
        <dbReference type="ARBA" id="ARBA00022692"/>
    </source>
</evidence>
<dbReference type="PANTHER" id="PTHR30086:SF14">
    <property type="entry name" value="HOMOSERINE_HOMOSERINE LACTONE EFFLUX PROTEIN"/>
    <property type="match status" value="1"/>
</dbReference>
<evidence type="ECO:0000256" key="2">
    <source>
        <dbReference type="ARBA" id="ARBA00007928"/>
    </source>
</evidence>
<evidence type="ECO:0000256" key="1">
    <source>
        <dbReference type="ARBA" id="ARBA00004651"/>
    </source>
</evidence>
<evidence type="ECO:0000256" key="7">
    <source>
        <dbReference type="SAM" id="Phobius"/>
    </source>
</evidence>
<feature type="transmembrane region" description="Helical" evidence="7">
    <location>
        <begin position="119"/>
        <end position="141"/>
    </location>
</feature>